<feature type="compositionally biased region" description="Polar residues" evidence="1">
    <location>
        <begin position="191"/>
        <end position="214"/>
    </location>
</feature>
<dbReference type="OMA" id="ARANDDC"/>
<feature type="compositionally biased region" description="Basic and acidic residues" evidence="1">
    <location>
        <begin position="314"/>
        <end position="324"/>
    </location>
</feature>
<dbReference type="Proteomes" id="UP000005426">
    <property type="component" value="Unassembled WGS sequence"/>
</dbReference>
<dbReference type="EMBL" id="ABDG02000026">
    <property type="protein sequence ID" value="EHK42394.1"/>
    <property type="molecule type" value="Genomic_DNA"/>
</dbReference>
<dbReference type="HOGENOM" id="CLU_636240_0_0_1"/>
<gene>
    <name evidence="2" type="ORF">TRIATDRAFT_309987</name>
</gene>
<feature type="compositionally biased region" description="Low complexity" evidence="1">
    <location>
        <begin position="335"/>
        <end position="347"/>
    </location>
</feature>
<feature type="region of interest" description="Disordered" evidence="1">
    <location>
        <begin position="169"/>
        <end position="219"/>
    </location>
</feature>
<reference evidence="2 3" key="1">
    <citation type="journal article" date="2011" name="Genome Biol.">
        <title>Comparative genome sequence analysis underscores mycoparasitism as the ancestral life style of Trichoderma.</title>
        <authorList>
            <person name="Kubicek C.P."/>
            <person name="Herrera-Estrella A."/>
            <person name="Seidl-Seiboth V."/>
            <person name="Martinez D.A."/>
            <person name="Druzhinina I.S."/>
            <person name="Thon M."/>
            <person name="Zeilinger S."/>
            <person name="Casas-Flores S."/>
            <person name="Horwitz B.A."/>
            <person name="Mukherjee P.K."/>
            <person name="Mukherjee M."/>
            <person name="Kredics L."/>
            <person name="Alcaraz L.D."/>
            <person name="Aerts A."/>
            <person name="Antal Z."/>
            <person name="Atanasova L."/>
            <person name="Cervantes-Badillo M.G."/>
            <person name="Challacombe J."/>
            <person name="Chertkov O."/>
            <person name="McCluskey K."/>
            <person name="Coulpier F."/>
            <person name="Deshpande N."/>
            <person name="von Doehren H."/>
            <person name="Ebbole D.J."/>
            <person name="Esquivel-Naranjo E.U."/>
            <person name="Fekete E."/>
            <person name="Flipphi M."/>
            <person name="Glaser F."/>
            <person name="Gomez-Rodriguez E.Y."/>
            <person name="Gruber S."/>
            <person name="Han C."/>
            <person name="Henrissat B."/>
            <person name="Hermosa R."/>
            <person name="Hernandez-Onate M."/>
            <person name="Karaffa L."/>
            <person name="Kosti I."/>
            <person name="Le Crom S."/>
            <person name="Lindquist E."/>
            <person name="Lucas S."/>
            <person name="Luebeck M."/>
            <person name="Luebeck P.S."/>
            <person name="Margeot A."/>
            <person name="Metz B."/>
            <person name="Misra M."/>
            <person name="Nevalainen H."/>
            <person name="Omann M."/>
            <person name="Packer N."/>
            <person name="Perrone G."/>
            <person name="Uresti-Rivera E.E."/>
            <person name="Salamov A."/>
            <person name="Schmoll M."/>
            <person name="Seiboth B."/>
            <person name="Shapiro H."/>
            <person name="Sukno S."/>
            <person name="Tamayo-Ramos J.A."/>
            <person name="Tisch D."/>
            <person name="Wiest A."/>
            <person name="Wilkinson H.H."/>
            <person name="Zhang M."/>
            <person name="Coutinho P.M."/>
            <person name="Kenerley C.M."/>
            <person name="Monte E."/>
            <person name="Baker S.E."/>
            <person name="Grigoriev I.V."/>
        </authorList>
    </citation>
    <scope>NUCLEOTIDE SEQUENCE [LARGE SCALE GENOMIC DNA]</scope>
    <source>
        <strain evidence="3">ATCC 20476 / IMI 206040</strain>
    </source>
</reference>
<accession>G9P0S7</accession>
<feature type="compositionally biased region" description="Polar residues" evidence="1">
    <location>
        <begin position="264"/>
        <end position="274"/>
    </location>
</feature>
<feature type="region of interest" description="Disordered" evidence="1">
    <location>
        <begin position="249"/>
        <end position="402"/>
    </location>
</feature>
<sequence>MSLPKAPIKSREQTLQWMSTAPEDIRDPEFLWGECWQRFNTIQMPIASTTEYFDIAIQLATMSNDKSSFEKLFQRALRRRQAEVTKWFADFKRNAWRDGQSFPCGSARVIAVEFCRTGSLNSLLQLLDGVAYGWKDDKYAVNGAPIEPLSDDGSEIPQTQFWDEEDLWYGDMAPSGTPDAPCAGDRVASEAPSQDSTIQGSDSWHQKPPSSSQTAEEHLRHLSQHNADAKCEQHGENENPSRKRMRFDDAAQQNDESDDDNLFPSHQPTASTQRVDGYSPKKRRRLDEDGTRETKSPMVSDRAASSRQIGKRARANDDCNDGHGLKRQKIERRTSTTSGLTASASLSDDTPTNNEKESLTIEPEQAVVDDMPRKNPQTDSDNNDNEKRPRQQAQTSKTDHFFFKSRTLPPDQHIEYQIYEEDWIIYALGTR</sequence>
<protein>
    <submittedName>
        <fullName evidence="2">Uncharacterized protein</fullName>
    </submittedName>
</protein>
<evidence type="ECO:0000256" key="1">
    <source>
        <dbReference type="SAM" id="MobiDB-lite"/>
    </source>
</evidence>
<dbReference type="AlphaFoldDB" id="G9P0S7"/>
<organism evidence="2 3">
    <name type="scientific">Hypocrea atroviridis (strain ATCC 20476 / IMI 206040)</name>
    <name type="common">Trichoderma atroviride</name>
    <dbReference type="NCBI Taxonomy" id="452589"/>
    <lineage>
        <taxon>Eukaryota</taxon>
        <taxon>Fungi</taxon>
        <taxon>Dikarya</taxon>
        <taxon>Ascomycota</taxon>
        <taxon>Pezizomycotina</taxon>
        <taxon>Sordariomycetes</taxon>
        <taxon>Hypocreomycetidae</taxon>
        <taxon>Hypocreales</taxon>
        <taxon>Hypocreaceae</taxon>
        <taxon>Trichoderma</taxon>
    </lineage>
</organism>
<feature type="compositionally biased region" description="Basic and acidic residues" evidence="1">
    <location>
        <begin position="285"/>
        <end position="295"/>
    </location>
</feature>
<name>G9P0S7_HYPAI</name>
<evidence type="ECO:0000313" key="2">
    <source>
        <dbReference type="EMBL" id="EHK42394.1"/>
    </source>
</evidence>
<keyword evidence="3" id="KW-1185">Reference proteome</keyword>
<proteinExistence type="predicted"/>
<evidence type="ECO:0000313" key="3">
    <source>
        <dbReference type="Proteomes" id="UP000005426"/>
    </source>
</evidence>
<dbReference type="eggNOG" id="ENOG502R6KM">
    <property type="taxonomic scope" value="Eukaryota"/>
</dbReference>
<dbReference type="OrthoDB" id="4900702at2759"/>
<comment type="caution">
    <text evidence="2">The sequence shown here is derived from an EMBL/GenBank/DDBJ whole genome shotgun (WGS) entry which is preliminary data.</text>
</comment>